<dbReference type="EMBL" id="CAJA01000135">
    <property type="protein sequence ID" value="CCH72975.1"/>
    <property type="molecule type" value="Genomic_DNA"/>
</dbReference>
<keyword evidence="2" id="KW-1185">Reference proteome</keyword>
<evidence type="ECO:0000313" key="1">
    <source>
        <dbReference type="EMBL" id="CCH72975.1"/>
    </source>
</evidence>
<evidence type="ECO:0000313" key="2">
    <source>
        <dbReference type="Proteomes" id="UP000035763"/>
    </source>
</evidence>
<dbReference type="RefSeq" id="WP_327152909.1">
    <property type="nucleotide sequence ID" value="NZ_HG764815.1"/>
</dbReference>
<dbReference type="Proteomes" id="UP000035763">
    <property type="component" value="Unassembled WGS sequence"/>
</dbReference>
<reference evidence="1 2" key="1">
    <citation type="journal article" date="2013" name="ISME J.">
        <title>A metabolic model for members of the genus Tetrasphaera involved in enhanced biological phosphorus removal.</title>
        <authorList>
            <person name="Kristiansen R."/>
            <person name="Nguyen H.T.T."/>
            <person name="Saunders A.M."/>
            <person name="Nielsen J.L."/>
            <person name="Wimmer R."/>
            <person name="Le V.Q."/>
            <person name="McIlroy S.J."/>
            <person name="Petrovski S."/>
            <person name="Seviour R.J."/>
            <person name="Calteau A."/>
            <person name="Nielsen K.L."/>
            <person name="Nielsen P.H."/>
        </authorList>
    </citation>
    <scope>NUCLEOTIDE SEQUENCE [LARGE SCALE GENOMIC DNA]</scope>
    <source>
        <strain evidence="1 2">Ben110</strain>
    </source>
</reference>
<dbReference type="STRING" id="1193182.BN11_220012"/>
<dbReference type="AlphaFoldDB" id="W6JWH3"/>
<dbReference type="Gene3D" id="3.40.630.10">
    <property type="entry name" value="Zn peptidases"/>
    <property type="match status" value="1"/>
</dbReference>
<sequence>MLLYEGGEAWRLDDWAVSAGVRGVRRVLADLDMTDPLEPVAPEPVQECRSSGWVRARHTGILRLDVALG</sequence>
<organism evidence="1 2">
    <name type="scientific">Nostocoides australiense Ben110</name>
    <dbReference type="NCBI Taxonomy" id="1193182"/>
    <lineage>
        <taxon>Bacteria</taxon>
        <taxon>Bacillati</taxon>
        <taxon>Actinomycetota</taxon>
        <taxon>Actinomycetes</taxon>
        <taxon>Micrococcales</taxon>
        <taxon>Intrasporangiaceae</taxon>
        <taxon>Nostocoides</taxon>
    </lineage>
</organism>
<proteinExistence type="predicted"/>
<protein>
    <submittedName>
        <fullName evidence="1">Succinylglutamate desuccinylase/aspartoacylase</fullName>
    </submittedName>
</protein>
<gene>
    <name evidence="1" type="ORF">BN11_220012</name>
</gene>
<name>W6JWH3_9MICO</name>
<comment type="caution">
    <text evidence="1">The sequence shown here is derived from an EMBL/GenBank/DDBJ whole genome shotgun (WGS) entry which is preliminary data.</text>
</comment>
<accession>W6JWH3</accession>